<proteinExistence type="predicted"/>
<dbReference type="EMBL" id="CAAGRJ010005179">
    <property type="protein sequence ID" value="VFV23074.1"/>
    <property type="molecule type" value="Genomic_DNA"/>
</dbReference>
<dbReference type="Proteomes" id="UP000386466">
    <property type="component" value="Unassembled WGS sequence"/>
</dbReference>
<accession>A0A485MSL7</accession>
<evidence type="ECO:0000313" key="1">
    <source>
        <dbReference type="EMBL" id="VFV23074.1"/>
    </source>
</evidence>
<dbReference type="AlphaFoldDB" id="A0A485MSL7"/>
<reference evidence="1 2" key="1">
    <citation type="submission" date="2019-01" db="EMBL/GenBank/DDBJ databases">
        <authorList>
            <person name="Alioto T."/>
            <person name="Alioto T."/>
        </authorList>
    </citation>
    <scope>NUCLEOTIDE SEQUENCE [LARGE SCALE GENOMIC DNA]</scope>
</reference>
<organism evidence="1 2">
    <name type="scientific">Lynx pardinus</name>
    <name type="common">Iberian lynx</name>
    <name type="synonym">Felis pardina</name>
    <dbReference type="NCBI Taxonomy" id="191816"/>
    <lineage>
        <taxon>Eukaryota</taxon>
        <taxon>Metazoa</taxon>
        <taxon>Chordata</taxon>
        <taxon>Craniata</taxon>
        <taxon>Vertebrata</taxon>
        <taxon>Euteleostomi</taxon>
        <taxon>Mammalia</taxon>
        <taxon>Eutheria</taxon>
        <taxon>Laurasiatheria</taxon>
        <taxon>Carnivora</taxon>
        <taxon>Feliformia</taxon>
        <taxon>Felidae</taxon>
        <taxon>Felinae</taxon>
        <taxon>Lynx</taxon>
    </lineage>
</organism>
<sequence length="64" mass="7255">MEQGQQIAHFYATQLLLSHGDLVLFLLDFPLNLAVLTEKDSMCLVSRVLFLKTVLLLKSRFSST</sequence>
<evidence type="ECO:0000313" key="2">
    <source>
        <dbReference type="Proteomes" id="UP000386466"/>
    </source>
</evidence>
<protein>
    <submittedName>
        <fullName evidence="1">Uncharacterized protein</fullName>
    </submittedName>
</protein>
<gene>
    <name evidence="1" type="ORF">LYPA_23C017429</name>
</gene>
<keyword evidence="2" id="KW-1185">Reference proteome</keyword>
<name>A0A485MSL7_LYNPA</name>